<sequence>MVFSREIISGSTCLKVRGRHLGLTWHLGGSHLGYYDRRALEQPVEAPPLFRPTCWTVMAVLAPPL</sequence>
<proteinExistence type="predicted"/>
<name>A0A8T2N3L1_9TELE</name>
<protein>
    <submittedName>
        <fullName evidence="1">Uncharacterized protein</fullName>
    </submittedName>
</protein>
<gene>
    <name evidence="1" type="ORF">JZ751_013836</name>
</gene>
<dbReference type="Proteomes" id="UP000824540">
    <property type="component" value="Unassembled WGS sequence"/>
</dbReference>
<reference evidence="1" key="1">
    <citation type="thesis" date="2021" institute="BYU ScholarsArchive" country="Provo, UT, USA">
        <title>Applications of and Algorithms for Genome Assembly and Genomic Analyses with an Emphasis on Marine Teleosts.</title>
        <authorList>
            <person name="Pickett B.D."/>
        </authorList>
    </citation>
    <scope>NUCLEOTIDE SEQUENCE</scope>
    <source>
        <strain evidence="1">HI-2016</strain>
    </source>
</reference>
<comment type="caution">
    <text evidence="1">The sequence shown here is derived from an EMBL/GenBank/DDBJ whole genome shotgun (WGS) entry which is preliminary data.</text>
</comment>
<accession>A0A8T2N3L1</accession>
<evidence type="ECO:0000313" key="2">
    <source>
        <dbReference type="Proteomes" id="UP000824540"/>
    </source>
</evidence>
<dbReference type="AlphaFoldDB" id="A0A8T2N3L1"/>
<dbReference type="EMBL" id="JAFBMS010000221">
    <property type="protein sequence ID" value="KAG9333051.1"/>
    <property type="molecule type" value="Genomic_DNA"/>
</dbReference>
<evidence type="ECO:0000313" key="1">
    <source>
        <dbReference type="EMBL" id="KAG9333051.1"/>
    </source>
</evidence>
<keyword evidence="2" id="KW-1185">Reference proteome</keyword>
<organism evidence="1 2">
    <name type="scientific">Albula glossodonta</name>
    <name type="common">roundjaw bonefish</name>
    <dbReference type="NCBI Taxonomy" id="121402"/>
    <lineage>
        <taxon>Eukaryota</taxon>
        <taxon>Metazoa</taxon>
        <taxon>Chordata</taxon>
        <taxon>Craniata</taxon>
        <taxon>Vertebrata</taxon>
        <taxon>Euteleostomi</taxon>
        <taxon>Actinopterygii</taxon>
        <taxon>Neopterygii</taxon>
        <taxon>Teleostei</taxon>
        <taxon>Albuliformes</taxon>
        <taxon>Albulidae</taxon>
        <taxon>Albula</taxon>
    </lineage>
</organism>